<accession>A0A0C5BXL1</accession>
<keyword evidence="4 5" id="KW-0472">Membrane</keyword>
<sequence>MNTLMCDTYTIFWRELKRYKKSRSGVLIRLIQPAIWIIVIGNTFSGTQPLIQSVGFEGEYIEFMAPGVIILTAIFTSIFGGVNTLWDRRYGFMNKALTSPISRSAIALGKMSAISLIAALQASLILGIALAIGVTFPNPIMIAPIMAIVILFSLGFSGISVMVAATAKSQETFWGVINFLGMPLFMLSPALFPLELLPDWLATIAKLNPVTYTVLLVREMMTGVSEGGVSVLLSLGIIFVFVLVMVGLASYVFTREVNKPF</sequence>
<evidence type="ECO:0000313" key="7">
    <source>
        <dbReference type="EMBL" id="AJM93019.1"/>
    </source>
</evidence>
<comment type="subcellular location">
    <subcellularLocation>
        <location evidence="1">Membrane</location>
        <topology evidence="1">Multi-pass membrane protein</topology>
    </subcellularLocation>
</comment>
<gene>
    <name evidence="7" type="ORF">NPIRD3C_1809</name>
</gene>
<reference evidence="7 8" key="3">
    <citation type="journal article" date="2019" name="Int. J. Syst. Evol. Microbiol.">
        <title>Nitrosopumilus adriaticus sp. nov. and Nitrosopumilus piranensis sp. nov., two ammonia-oxidizing archaea from the Adriatic Sea and members of the class Nitrososphaeria.</title>
        <authorList>
            <person name="Bayer B."/>
            <person name="Vojvoda J."/>
            <person name="Reinthaler T."/>
            <person name="Reyes C."/>
            <person name="Pinto M."/>
            <person name="Herndl G.J."/>
        </authorList>
    </citation>
    <scope>NUCLEOTIDE SEQUENCE [LARGE SCALE GENOMIC DNA]</scope>
    <source>
        <strain evidence="7 8">D3C</strain>
    </source>
</reference>
<protein>
    <submittedName>
        <fullName evidence="7">ABC-2 type transporter</fullName>
    </submittedName>
</protein>
<keyword evidence="2 5" id="KW-0812">Transmembrane</keyword>
<feature type="transmembrane region" description="Helical" evidence="5">
    <location>
        <begin position="140"/>
        <end position="165"/>
    </location>
</feature>
<dbReference type="RefSeq" id="WP_148703757.1">
    <property type="nucleotide sequence ID" value="NZ_CP010868.1"/>
</dbReference>
<dbReference type="InterPro" id="IPR051784">
    <property type="entry name" value="Nod_factor_ABC_transporter"/>
</dbReference>
<evidence type="ECO:0000259" key="6">
    <source>
        <dbReference type="PROSITE" id="PS51012"/>
    </source>
</evidence>
<dbReference type="HOGENOM" id="CLU_039483_2_3_2"/>
<evidence type="ECO:0000256" key="5">
    <source>
        <dbReference type="SAM" id="Phobius"/>
    </source>
</evidence>
<reference evidence="8" key="1">
    <citation type="submission" date="2015-02" db="EMBL/GenBank/DDBJ databases">
        <title>Characterization of two novel Thaumarchaeota isolated from the Northern Adriatic Sea.</title>
        <authorList>
            <person name="Bayer B."/>
            <person name="Vojvoda J."/>
            <person name="Offre P."/>
            <person name="Srivastava A."/>
            <person name="Elisabeth N."/>
            <person name="Garcia J.A.L."/>
            <person name="Schleper C."/>
            <person name="Herndl G.J."/>
        </authorList>
    </citation>
    <scope>NUCLEOTIDE SEQUENCE [LARGE SCALE GENOMIC DNA]</scope>
    <source>
        <strain evidence="8">D3C</strain>
    </source>
</reference>
<evidence type="ECO:0000313" key="8">
    <source>
        <dbReference type="Proteomes" id="UP000032027"/>
    </source>
</evidence>
<keyword evidence="8" id="KW-1185">Reference proteome</keyword>
<dbReference type="InterPro" id="IPR013525">
    <property type="entry name" value="ABC2_TM"/>
</dbReference>
<dbReference type="PATRIC" id="fig|1582439.9.peg.1865"/>
<dbReference type="Pfam" id="PF01061">
    <property type="entry name" value="ABC2_membrane"/>
    <property type="match status" value="1"/>
</dbReference>
<name>A0A0C5BXL1_9ARCH</name>
<feature type="transmembrane region" description="Helical" evidence="5">
    <location>
        <begin position="26"/>
        <end position="44"/>
    </location>
</feature>
<dbReference type="PANTHER" id="PTHR43229">
    <property type="entry name" value="NODULATION PROTEIN J"/>
    <property type="match status" value="1"/>
</dbReference>
<reference evidence="7 8" key="2">
    <citation type="journal article" date="2016" name="ISME J.">
        <title>Physiological and genomic characterization of two novel marine thaumarchaeal strains indicates niche differentiation.</title>
        <authorList>
            <person name="Bayer B."/>
            <person name="Vojvoda J."/>
            <person name="Offre P."/>
            <person name="Alves R.J."/>
            <person name="Elisabeth N.H."/>
            <person name="Garcia J.A."/>
            <person name="Volland J.M."/>
            <person name="Srivastava A."/>
            <person name="Schleper C."/>
            <person name="Herndl G.J."/>
        </authorList>
    </citation>
    <scope>NUCLEOTIDE SEQUENCE [LARGE SCALE GENOMIC DNA]</scope>
    <source>
        <strain evidence="7 8">D3C</strain>
    </source>
</reference>
<dbReference type="PRINTS" id="PR00164">
    <property type="entry name" value="ABC2TRNSPORT"/>
</dbReference>
<dbReference type="EMBL" id="CP010868">
    <property type="protein sequence ID" value="AJM93019.1"/>
    <property type="molecule type" value="Genomic_DNA"/>
</dbReference>
<dbReference type="GO" id="GO:0043190">
    <property type="term" value="C:ATP-binding cassette (ABC) transporter complex"/>
    <property type="evidence" value="ECO:0007669"/>
    <property type="project" value="InterPro"/>
</dbReference>
<evidence type="ECO:0000256" key="2">
    <source>
        <dbReference type="ARBA" id="ARBA00022692"/>
    </source>
</evidence>
<dbReference type="InterPro" id="IPR000412">
    <property type="entry name" value="ABC_2_transport"/>
</dbReference>
<dbReference type="GO" id="GO:0140359">
    <property type="term" value="F:ABC-type transporter activity"/>
    <property type="evidence" value="ECO:0007669"/>
    <property type="project" value="InterPro"/>
</dbReference>
<dbReference type="PIRSF" id="PIRSF006648">
    <property type="entry name" value="DrrB"/>
    <property type="match status" value="1"/>
</dbReference>
<feature type="transmembrane region" description="Helical" evidence="5">
    <location>
        <begin position="64"/>
        <end position="86"/>
    </location>
</feature>
<dbReference type="InterPro" id="IPR047817">
    <property type="entry name" value="ABC2_TM_bact-type"/>
</dbReference>
<evidence type="ECO:0000256" key="3">
    <source>
        <dbReference type="ARBA" id="ARBA00022989"/>
    </source>
</evidence>
<dbReference type="PANTHER" id="PTHR43229:SF2">
    <property type="entry name" value="NODULATION PROTEIN J"/>
    <property type="match status" value="1"/>
</dbReference>
<feature type="transmembrane region" description="Helical" evidence="5">
    <location>
        <begin position="107"/>
        <end position="134"/>
    </location>
</feature>
<organism evidence="7 8">
    <name type="scientific">Nitrosopumilus piranensis</name>
    <dbReference type="NCBI Taxonomy" id="1582439"/>
    <lineage>
        <taxon>Archaea</taxon>
        <taxon>Nitrososphaerota</taxon>
        <taxon>Nitrososphaeria</taxon>
        <taxon>Nitrosopumilales</taxon>
        <taxon>Nitrosopumilaceae</taxon>
        <taxon>Nitrosopumilus</taxon>
    </lineage>
</organism>
<dbReference type="AlphaFoldDB" id="A0A0C5BXL1"/>
<dbReference type="Proteomes" id="UP000032027">
    <property type="component" value="Chromosome"/>
</dbReference>
<feature type="domain" description="ABC transmembrane type-2" evidence="6">
    <location>
        <begin position="24"/>
        <end position="256"/>
    </location>
</feature>
<dbReference type="PROSITE" id="PS51012">
    <property type="entry name" value="ABC_TM2"/>
    <property type="match status" value="1"/>
</dbReference>
<feature type="transmembrane region" description="Helical" evidence="5">
    <location>
        <begin position="172"/>
        <end position="194"/>
    </location>
</feature>
<dbReference type="OrthoDB" id="147058at2157"/>
<evidence type="ECO:0000256" key="1">
    <source>
        <dbReference type="ARBA" id="ARBA00004141"/>
    </source>
</evidence>
<feature type="transmembrane region" description="Helical" evidence="5">
    <location>
        <begin position="229"/>
        <end position="253"/>
    </location>
</feature>
<dbReference type="STRING" id="1582439.NPIRD3C_1809"/>
<proteinExistence type="predicted"/>
<dbReference type="GeneID" id="41600906"/>
<keyword evidence="3 5" id="KW-1133">Transmembrane helix</keyword>
<dbReference type="KEGG" id="nid:NPIRD3C_1809"/>
<evidence type="ECO:0000256" key="4">
    <source>
        <dbReference type="ARBA" id="ARBA00023136"/>
    </source>
</evidence>